<dbReference type="RefSeq" id="XP_020442465.1">
    <property type="nucleotide sequence ID" value="XM_020586809.1"/>
</dbReference>
<feature type="compositionally biased region" description="Basic and acidic residues" evidence="1">
    <location>
        <begin position="429"/>
        <end position="439"/>
    </location>
</feature>
<feature type="compositionally biased region" description="Polar residues" evidence="1">
    <location>
        <begin position="321"/>
        <end position="336"/>
    </location>
</feature>
<dbReference type="Pfam" id="PF09294">
    <property type="entry name" value="Interfer-bind"/>
    <property type="match status" value="1"/>
</dbReference>
<accession>A0A3Q3J3V9</accession>
<dbReference type="InterPro" id="IPR050650">
    <property type="entry name" value="Type-II_Cytokine-TF_Rcpt"/>
</dbReference>
<evidence type="ECO:0000313" key="7">
    <source>
        <dbReference type="Proteomes" id="UP000261600"/>
    </source>
</evidence>
<organism evidence="6 7">
    <name type="scientific">Monopterus albus</name>
    <name type="common">Swamp eel</name>
    <dbReference type="NCBI Taxonomy" id="43700"/>
    <lineage>
        <taxon>Eukaryota</taxon>
        <taxon>Metazoa</taxon>
        <taxon>Chordata</taxon>
        <taxon>Craniata</taxon>
        <taxon>Vertebrata</taxon>
        <taxon>Euteleostomi</taxon>
        <taxon>Actinopterygii</taxon>
        <taxon>Neopterygii</taxon>
        <taxon>Teleostei</taxon>
        <taxon>Neoteleostei</taxon>
        <taxon>Acanthomorphata</taxon>
        <taxon>Anabantaria</taxon>
        <taxon>Synbranchiformes</taxon>
        <taxon>Synbranchidae</taxon>
        <taxon>Monopterus</taxon>
    </lineage>
</organism>
<evidence type="ECO:0000256" key="1">
    <source>
        <dbReference type="SAM" id="MobiDB-lite"/>
    </source>
</evidence>
<keyword evidence="3" id="KW-0732">Signal</keyword>
<evidence type="ECO:0000313" key="6">
    <source>
        <dbReference type="Ensembl" id="ENSMALP00000011290.1"/>
    </source>
</evidence>
<dbReference type="RefSeq" id="XP_020442462.1">
    <property type="nucleotide sequence ID" value="XM_020586806.1"/>
</dbReference>
<dbReference type="PANTHER" id="PTHR20859:SF53">
    <property type="entry name" value="INTERLEUKIN-22 RECEPTOR SUBUNIT ALPHA-1"/>
    <property type="match status" value="1"/>
</dbReference>
<dbReference type="STRING" id="43700.ENSMALP00000011290"/>
<proteinExistence type="predicted"/>
<dbReference type="OrthoDB" id="8947665at2759"/>
<feature type="region of interest" description="Disordered" evidence="1">
    <location>
        <begin position="319"/>
        <end position="340"/>
    </location>
</feature>
<name>A0A3Q3J3V9_MONAL</name>
<reference evidence="6" key="2">
    <citation type="submission" date="2025-09" db="UniProtKB">
        <authorList>
            <consortium name="Ensembl"/>
        </authorList>
    </citation>
    <scope>IDENTIFICATION</scope>
</reference>
<keyword evidence="2" id="KW-1133">Transmembrane helix</keyword>
<dbReference type="PANTHER" id="PTHR20859">
    <property type="entry name" value="INTERFERON/INTERLEUKIN RECEPTOR"/>
    <property type="match status" value="1"/>
</dbReference>
<keyword evidence="2" id="KW-0472">Membrane</keyword>
<dbReference type="Ensembl" id="ENSMALT00000011531.1">
    <property type="protein sequence ID" value="ENSMALP00000011290.1"/>
    <property type="gene ID" value="ENSMALG00000008023.1"/>
</dbReference>
<feature type="transmembrane region" description="Helical" evidence="2">
    <location>
        <begin position="217"/>
        <end position="245"/>
    </location>
</feature>
<dbReference type="RefSeq" id="XP_020442458.1">
    <property type="nucleotide sequence ID" value="XM_020586802.1"/>
</dbReference>
<dbReference type="RefSeq" id="XP_020442460.1">
    <property type="nucleotide sequence ID" value="XM_020586804.1"/>
</dbReference>
<feature type="domain" description="Fibronectin type-III" evidence="4">
    <location>
        <begin position="6"/>
        <end position="95"/>
    </location>
</feature>
<keyword evidence="2" id="KW-0812">Transmembrane</keyword>
<keyword evidence="7" id="KW-1185">Reference proteome</keyword>
<feature type="region of interest" description="Disordered" evidence="1">
    <location>
        <begin position="429"/>
        <end position="489"/>
    </location>
</feature>
<feature type="compositionally biased region" description="Polar residues" evidence="1">
    <location>
        <begin position="462"/>
        <end position="471"/>
    </location>
</feature>
<dbReference type="RefSeq" id="XP_020442461.1">
    <property type="nucleotide sequence ID" value="XM_020586805.1"/>
</dbReference>
<dbReference type="GO" id="GO:0004896">
    <property type="term" value="F:cytokine receptor activity"/>
    <property type="evidence" value="ECO:0007669"/>
    <property type="project" value="TreeGrafter"/>
</dbReference>
<dbReference type="InterPro" id="IPR015373">
    <property type="entry name" value="Interferon/interleukin_rcp_dom"/>
</dbReference>
<evidence type="ECO:0000259" key="4">
    <source>
        <dbReference type="Pfam" id="PF01108"/>
    </source>
</evidence>
<feature type="compositionally biased region" description="Basic and acidic residues" evidence="1">
    <location>
        <begin position="473"/>
        <end position="489"/>
    </location>
</feature>
<feature type="region of interest" description="Disordered" evidence="1">
    <location>
        <begin position="264"/>
        <end position="306"/>
    </location>
</feature>
<dbReference type="InterPro" id="IPR036116">
    <property type="entry name" value="FN3_sf"/>
</dbReference>
<dbReference type="AlphaFoldDB" id="A0A3Q3J3V9"/>
<dbReference type="RefSeq" id="XP_020442463.1">
    <property type="nucleotide sequence ID" value="XM_020586807.1"/>
</dbReference>
<feature type="domain" description="Interferon/interleukin receptor" evidence="5">
    <location>
        <begin position="110"/>
        <end position="207"/>
    </location>
</feature>
<dbReference type="InterPro" id="IPR003961">
    <property type="entry name" value="FN3_dom"/>
</dbReference>
<dbReference type="RefSeq" id="XP_020442457.1">
    <property type="nucleotide sequence ID" value="XM_020586801.1"/>
</dbReference>
<evidence type="ECO:0000256" key="2">
    <source>
        <dbReference type="SAM" id="Phobius"/>
    </source>
</evidence>
<feature type="signal peptide" evidence="3">
    <location>
        <begin position="1"/>
        <end position="19"/>
    </location>
</feature>
<dbReference type="RefSeq" id="XP_020442464.1">
    <property type="nucleotide sequence ID" value="XM_020586808.1"/>
</dbReference>
<dbReference type="Gene3D" id="2.60.40.10">
    <property type="entry name" value="Immunoglobulins"/>
    <property type="match status" value="1"/>
</dbReference>
<dbReference type="GO" id="GO:0005886">
    <property type="term" value="C:plasma membrane"/>
    <property type="evidence" value="ECO:0007669"/>
    <property type="project" value="TreeGrafter"/>
</dbReference>
<evidence type="ECO:0008006" key="8">
    <source>
        <dbReference type="Google" id="ProtNLM"/>
    </source>
</evidence>
<dbReference type="Proteomes" id="UP000261600">
    <property type="component" value="Unplaced"/>
</dbReference>
<dbReference type="KEGG" id="malb:109951990"/>
<protein>
    <recommendedName>
        <fullName evidence="8">Fibronectin type-III domain-containing protein</fullName>
    </recommendedName>
</protein>
<evidence type="ECO:0000256" key="3">
    <source>
        <dbReference type="SAM" id="SignalP"/>
    </source>
</evidence>
<evidence type="ECO:0000259" key="5">
    <source>
        <dbReference type="Pfam" id="PF09294"/>
    </source>
</evidence>
<dbReference type="InterPro" id="IPR013783">
    <property type="entry name" value="Ig-like_fold"/>
</dbReference>
<feature type="chain" id="PRO_5018734420" description="Fibronectin type-III domain-containing protein" evidence="3">
    <location>
        <begin position="20"/>
        <end position="489"/>
    </location>
</feature>
<dbReference type="RefSeq" id="XP_020442459.1">
    <property type="nucleotide sequence ID" value="XM_020586803.1"/>
</dbReference>
<dbReference type="GeneID" id="109951990"/>
<sequence>MNCFPLLLYLMLMLSSALSSLPAPVNVCVKSVNFRHELHWEPGPGTPSGAQYMIFERVNKKLKRTMSSTKTSFKLKLKNETKYCLAVRTSYNQSQSPESLNVTFTPYSETKISSPELSLAGCGNCIQINISLPKADRSSKIKDIQEYYDADFRVLYKKGNTMGVYKTKNKTFTLGELETGAEYCIQVHTESRTNKNMEPSAWKCTLTSIVEPSTDSFILGAVAALLIGVTGFLMTFLFCLCYTGFLCKLKAALPRALITALSQGSSLTPEKTTPDLISINSPTTLDPASRDINSEEEEDEDDEEEEGINIYIDRDAELSSGGHSCQHSGNMSGSKSADSRCVTERLSAEVEAPDSEFEVGVKHRELNQHRVEALGATVSFVPEHGQTGVHGQVTVEEEEEEQGVCYSSSNVNLFSVTLSALAVGEEEEQNTRDSLKLSEPEPLLPTVSKLTLSDTDSKTESGDQTAVTLMQPTHEDFSESGYERRHVDT</sequence>
<feature type="compositionally biased region" description="Acidic residues" evidence="1">
    <location>
        <begin position="294"/>
        <end position="306"/>
    </location>
</feature>
<dbReference type="SUPFAM" id="SSF49265">
    <property type="entry name" value="Fibronectin type III"/>
    <property type="match status" value="2"/>
</dbReference>
<reference evidence="6" key="1">
    <citation type="submission" date="2025-08" db="UniProtKB">
        <authorList>
            <consortium name="Ensembl"/>
        </authorList>
    </citation>
    <scope>IDENTIFICATION</scope>
</reference>
<dbReference type="Pfam" id="PF01108">
    <property type="entry name" value="Tissue_fac"/>
    <property type="match status" value="1"/>
</dbReference>